<dbReference type="PIRSF" id="PIRSF036389">
    <property type="entry name" value="IOR_B"/>
    <property type="match status" value="1"/>
</dbReference>
<feature type="region of interest" description="Disordered" evidence="2">
    <location>
        <begin position="307"/>
        <end position="327"/>
    </location>
</feature>
<dbReference type="InterPro" id="IPR052516">
    <property type="entry name" value="N-heterocyclic_Hydroxylase"/>
</dbReference>
<gene>
    <name evidence="5" type="ORF">GM160_00985</name>
</gene>
<proteinExistence type="predicted"/>
<dbReference type="InterPro" id="IPR046867">
    <property type="entry name" value="AldOxase/xan_DH_MoCoBD2"/>
</dbReference>
<dbReference type="KEGG" id="ghl:GM160_00985"/>
<feature type="signal peptide" evidence="3">
    <location>
        <begin position="1"/>
        <end position="32"/>
    </location>
</feature>
<feature type="domain" description="Aldehyde oxidase/xanthine dehydrogenase a/b hammerhead" evidence="4">
    <location>
        <begin position="211"/>
        <end position="289"/>
    </location>
</feature>
<dbReference type="Gene3D" id="3.30.365.10">
    <property type="entry name" value="Aldehyde oxidase/xanthine dehydrogenase, molybdopterin binding domain"/>
    <property type="match status" value="4"/>
</dbReference>
<dbReference type="SUPFAM" id="SSF56003">
    <property type="entry name" value="Molybdenum cofactor-binding domain"/>
    <property type="match status" value="2"/>
</dbReference>
<evidence type="ECO:0000256" key="2">
    <source>
        <dbReference type="SAM" id="MobiDB-lite"/>
    </source>
</evidence>
<dbReference type="Proteomes" id="UP000427716">
    <property type="component" value="Chromosome"/>
</dbReference>
<evidence type="ECO:0000256" key="1">
    <source>
        <dbReference type="ARBA" id="ARBA00022729"/>
    </source>
</evidence>
<sequence length="715" mass="76650">MTTRRQFLKVSAAVGGGLLVGFRLGAPESAMAADGEGGNSGSAGVFEPNAWIEMHPDGRTMLTVSGSEMGQGAMTVIPMMIAEELDLPWGEFDTRFAPADEAYANPALGSQVTGGSATVRGFYTKLREVGAATREMLMQAAANRWDVPLAELRTEPGVVVHTATGRQVEYKDLVADAAQLEPPEEVFTKDREDFRIIGKPTKRLDTPQKVSGQADFGIDARPDGLLQASIERCPVFGGTLKSVDAAEAKKASGVEQVIELEHGVAVLAGDWWSADQARKKLSVEWDEGELADLDDEAIDKQFQEGVKADARPARTEGRGADALGNDENTHSATYRVPYLAHTTMEPMNATASVTDEGVTLWVPTQAPGSVQKVAAEVAGVDPAQVAVHTTFLGGGFGRRFETDFVREAVELSKRAGRPVKVIYSRPDDVRHDFYRPAAYNELSATLGDDGLPVTWVHRIAGPSIWSRVAPGMVKDGIDPAAVEGAADHPYRIENIAVSYAQVDPGIPVGFWRSVGHSHNAYIVESFLDELARRAEIDPVDYRLKLLEENSRHVAVLKRAAEMADWGGEVPEGRARGVALAKSFGSYCAQVAEVSIEDGQPRVHKVWCALDCGIAVNPAGVERQVHSSIAYGLTAALSGKITIKNGRVQEQNFNDYPALRMDQMPEVEVGIVDSGQPPGGVGEPGLPPLAPAVVNALASLTGKPIRRLPIDLGEEA</sequence>
<reference evidence="5 6" key="1">
    <citation type="submission" date="2019-11" db="EMBL/GenBank/DDBJ databases">
        <authorList>
            <person name="Zhang J."/>
            <person name="Sun C."/>
        </authorList>
    </citation>
    <scope>NUCLEOTIDE SEQUENCE [LARGE SCALE GENOMIC DNA]</scope>
    <source>
        <strain evidence="6">sp2</strain>
    </source>
</reference>
<dbReference type="PANTHER" id="PTHR47495">
    <property type="entry name" value="ALDEHYDE DEHYDROGENASE"/>
    <property type="match status" value="1"/>
</dbReference>
<dbReference type="InterPro" id="IPR006311">
    <property type="entry name" value="TAT_signal"/>
</dbReference>
<dbReference type="Pfam" id="PF20256">
    <property type="entry name" value="MoCoBD_2"/>
    <property type="match status" value="2"/>
</dbReference>
<dbReference type="InterPro" id="IPR012368">
    <property type="entry name" value="OxRdtase_Mopterin-bd_su_IorB"/>
</dbReference>
<dbReference type="InterPro" id="IPR019546">
    <property type="entry name" value="TAT_signal_bac_arc"/>
</dbReference>
<dbReference type="GO" id="GO:0016491">
    <property type="term" value="F:oxidoreductase activity"/>
    <property type="evidence" value="ECO:0007669"/>
    <property type="project" value="InterPro"/>
</dbReference>
<dbReference type="NCBIfam" id="TIGR01409">
    <property type="entry name" value="TAT_signal_seq"/>
    <property type="match status" value="1"/>
</dbReference>
<dbReference type="PROSITE" id="PS51318">
    <property type="entry name" value="TAT"/>
    <property type="match status" value="1"/>
</dbReference>
<organism evidence="5 6">
    <name type="scientific">Guyparkeria halophila</name>
    <dbReference type="NCBI Taxonomy" id="47960"/>
    <lineage>
        <taxon>Bacteria</taxon>
        <taxon>Pseudomonadati</taxon>
        <taxon>Pseudomonadota</taxon>
        <taxon>Gammaproteobacteria</taxon>
        <taxon>Chromatiales</taxon>
        <taxon>Thioalkalibacteraceae</taxon>
        <taxon>Guyparkeria</taxon>
    </lineage>
</organism>
<dbReference type="AlphaFoldDB" id="A0A6I6CU93"/>
<name>A0A6I6CU93_9GAMM</name>
<keyword evidence="6" id="KW-1185">Reference proteome</keyword>
<keyword evidence="1 3" id="KW-0732">Signal</keyword>
<dbReference type="Pfam" id="PF02738">
    <property type="entry name" value="MoCoBD_1"/>
    <property type="match status" value="1"/>
</dbReference>
<dbReference type="RefSeq" id="WP_156227466.1">
    <property type="nucleotide sequence ID" value="NZ_CP046415.1"/>
</dbReference>
<evidence type="ECO:0000313" key="5">
    <source>
        <dbReference type="EMBL" id="QGT77569.1"/>
    </source>
</evidence>
<feature type="chain" id="PRO_5026186619" evidence="3">
    <location>
        <begin position="33"/>
        <end position="715"/>
    </location>
</feature>
<protein>
    <submittedName>
        <fullName evidence="5">Molybdopterin-dependent oxidoreductase</fullName>
    </submittedName>
</protein>
<dbReference type="EMBL" id="CP046415">
    <property type="protein sequence ID" value="QGT77569.1"/>
    <property type="molecule type" value="Genomic_DNA"/>
</dbReference>
<dbReference type="PANTHER" id="PTHR47495:SF2">
    <property type="entry name" value="ALDEHYDE DEHYDROGENASE"/>
    <property type="match status" value="1"/>
</dbReference>
<feature type="compositionally biased region" description="Basic and acidic residues" evidence="2">
    <location>
        <begin position="307"/>
        <end position="319"/>
    </location>
</feature>
<dbReference type="InterPro" id="IPR037165">
    <property type="entry name" value="AldOxase/xan_DH_Mopterin-bd_sf"/>
</dbReference>
<evidence type="ECO:0000259" key="4">
    <source>
        <dbReference type="SMART" id="SM01008"/>
    </source>
</evidence>
<dbReference type="Gene3D" id="3.90.1170.50">
    <property type="entry name" value="Aldehyde oxidase/xanthine dehydrogenase, a/b hammerhead"/>
    <property type="match status" value="1"/>
</dbReference>
<dbReference type="SMART" id="SM01008">
    <property type="entry name" value="Ald_Xan_dh_C"/>
    <property type="match status" value="1"/>
</dbReference>
<evidence type="ECO:0000313" key="6">
    <source>
        <dbReference type="Proteomes" id="UP000427716"/>
    </source>
</evidence>
<dbReference type="InterPro" id="IPR000674">
    <property type="entry name" value="Ald_Oxase/Xan_DH_a/b"/>
</dbReference>
<dbReference type="InterPro" id="IPR008274">
    <property type="entry name" value="AldOxase/xan_DH_MoCoBD1"/>
</dbReference>
<evidence type="ECO:0000256" key="3">
    <source>
        <dbReference type="SAM" id="SignalP"/>
    </source>
</evidence>
<accession>A0A6I6CU93</accession>